<proteinExistence type="inferred from homology"/>
<sequence length="443" mass="50158">MAKTTKAPPNNKEVEDRILGVLLIEQNSVHTYISKITSEFFYQTKNQLIFKSIQALYDKMSAIDIVTVCQYLTTNEQMETIGGPFEVVKLTNNVTGSSSMNDWILILQQNYLQRKGIVIGQELVNDSYQGEIENHLNNASNKILNAQESIYKNSEKGMAHYIMSLAKERDAVLENGQIGIDTGWESLNKYISGWVNPDLIILAARPAQGKTAFMLNAILNVLRQNKPVGIFSLEMSGEQLVNRLISLDSGIAHHYLRTNNLTEAQKFMLMASEERLQKAKLYIDDTPSLNIRDLRSKASILKRKYNIEFLCIDYLQLMSGVDRKGNRESEIAEISRGCKIIAKELNIPVMALSQLSRAVESRVDKMPQLSDLRESGGIEQDADSVIFLMRPETYGIREIEVDGMTHSAEGKCIVKLAKNRHGNLKNIPFHFIGERMEFKEMKN</sequence>
<dbReference type="Pfam" id="PF00772">
    <property type="entry name" value="DnaB"/>
    <property type="match status" value="1"/>
</dbReference>
<dbReference type="CDD" id="cd00984">
    <property type="entry name" value="DnaB_C"/>
    <property type="match status" value="1"/>
</dbReference>
<dbReference type="InterPro" id="IPR016136">
    <property type="entry name" value="DNA_helicase_N/primase_C"/>
</dbReference>
<evidence type="ECO:0000256" key="2">
    <source>
        <dbReference type="ARBA" id="ARBA00022515"/>
    </source>
</evidence>
<dbReference type="PANTHER" id="PTHR30153">
    <property type="entry name" value="REPLICATIVE DNA HELICASE DNAB"/>
    <property type="match status" value="1"/>
</dbReference>
<dbReference type="PROSITE" id="PS51199">
    <property type="entry name" value="SF4_HELICASE"/>
    <property type="match status" value="1"/>
</dbReference>
<organism evidence="13">
    <name type="scientific">uncultured Caudovirales phage</name>
    <dbReference type="NCBI Taxonomy" id="2100421"/>
    <lineage>
        <taxon>Viruses</taxon>
        <taxon>Duplodnaviria</taxon>
        <taxon>Heunggongvirae</taxon>
        <taxon>Uroviricota</taxon>
        <taxon>Caudoviricetes</taxon>
        <taxon>Peduoviridae</taxon>
        <taxon>Maltschvirus</taxon>
        <taxon>Maltschvirus maltsch</taxon>
    </lineage>
</organism>
<evidence type="ECO:0000256" key="6">
    <source>
        <dbReference type="ARBA" id="ARBA00022806"/>
    </source>
</evidence>
<evidence type="ECO:0000256" key="4">
    <source>
        <dbReference type="ARBA" id="ARBA00022741"/>
    </source>
</evidence>
<keyword evidence="8" id="KW-0238">DNA-binding</keyword>
<keyword evidence="2" id="KW-0639">Primosome</keyword>
<dbReference type="EC" id="5.6.2.3" evidence="10"/>
<evidence type="ECO:0000256" key="5">
    <source>
        <dbReference type="ARBA" id="ARBA00022801"/>
    </source>
</evidence>
<dbReference type="NCBIfam" id="TIGR00665">
    <property type="entry name" value="DnaB"/>
    <property type="match status" value="1"/>
</dbReference>
<gene>
    <name evidence="13" type="ORF">UFOVP1384_22</name>
</gene>
<dbReference type="GO" id="GO:0006269">
    <property type="term" value="P:DNA replication, synthesis of primer"/>
    <property type="evidence" value="ECO:0007669"/>
    <property type="project" value="UniProtKB-KW"/>
</dbReference>
<accession>A0A6J5S694</accession>
<dbReference type="GO" id="GO:0005524">
    <property type="term" value="F:ATP binding"/>
    <property type="evidence" value="ECO:0007669"/>
    <property type="project" value="UniProtKB-KW"/>
</dbReference>
<comment type="catalytic activity">
    <reaction evidence="11">
        <text>ATP + H2O = ADP + phosphate + H(+)</text>
        <dbReference type="Rhea" id="RHEA:13065"/>
        <dbReference type="ChEBI" id="CHEBI:15377"/>
        <dbReference type="ChEBI" id="CHEBI:15378"/>
        <dbReference type="ChEBI" id="CHEBI:30616"/>
        <dbReference type="ChEBI" id="CHEBI:43474"/>
        <dbReference type="ChEBI" id="CHEBI:456216"/>
        <dbReference type="EC" id="5.6.2.3"/>
    </reaction>
</comment>
<dbReference type="InterPro" id="IPR007693">
    <property type="entry name" value="DNA_helicase_DnaB-like_N"/>
</dbReference>
<dbReference type="InterPro" id="IPR036185">
    <property type="entry name" value="DNA_heli_DnaB-like_N_sf"/>
</dbReference>
<comment type="similarity">
    <text evidence="1">Belongs to the helicase family. DnaB subfamily.</text>
</comment>
<keyword evidence="4" id="KW-0547">Nucleotide-binding</keyword>
<evidence type="ECO:0000313" key="13">
    <source>
        <dbReference type="EMBL" id="CAB4204050.1"/>
    </source>
</evidence>
<dbReference type="InterPro" id="IPR007692">
    <property type="entry name" value="DNA_helicase_DnaB"/>
</dbReference>
<dbReference type="SUPFAM" id="SSF48024">
    <property type="entry name" value="N-terminal domain of DnaB helicase"/>
    <property type="match status" value="1"/>
</dbReference>
<evidence type="ECO:0000256" key="9">
    <source>
        <dbReference type="ARBA" id="ARBA00023235"/>
    </source>
</evidence>
<evidence type="ECO:0000256" key="11">
    <source>
        <dbReference type="ARBA" id="ARBA00048954"/>
    </source>
</evidence>
<name>A0A6J5S694_9CAUD</name>
<dbReference type="PANTHER" id="PTHR30153:SF2">
    <property type="entry name" value="REPLICATIVE DNA HELICASE"/>
    <property type="match status" value="1"/>
</dbReference>
<dbReference type="GO" id="GO:0043139">
    <property type="term" value="F:5'-3' DNA helicase activity"/>
    <property type="evidence" value="ECO:0007669"/>
    <property type="project" value="UniProtKB-EC"/>
</dbReference>
<dbReference type="GO" id="GO:0003677">
    <property type="term" value="F:DNA binding"/>
    <property type="evidence" value="ECO:0007669"/>
    <property type="project" value="UniProtKB-KW"/>
</dbReference>
<keyword evidence="6 13" id="KW-0347">Helicase</keyword>
<evidence type="ECO:0000256" key="8">
    <source>
        <dbReference type="ARBA" id="ARBA00023125"/>
    </source>
</evidence>
<dbReference type="Gene3D" id="1.10.860.10">
    <property type="entry name" value="DNAb Helicase, Chain A"/>
    <property type="match status" value="1"/>
</dbReference>
<keyword evidence="7" id="KW-0067">ATP-binding</keyword>
<dbReference type="GO" id="GO:0016787">
    <property type="term" value="F:hydrolase activity"/>
    <property type="evidence" value="ECO:0007669"/>
    <property type="project" value="UniProtKB-KW"/>
</dbReference>
<evidence type="ECO:0000256" key="3">
    <source>
        <dbReference type="ARBA" id="ARBA00022705"/>
    </source>
</evidence>
<feature type="domain" description="SF4 helicase" evidence="12">
    <location>
        <begin position="173"/>
        <end position="443"/>
    </location>
</feature>
<evidence type="ECO:0000256" key="7">
    <source>
        <dbReference type="ARBA" id="ARBA00022840"/>
    </source>
</evidence>
<keyword evidence="3" id="KW-0235">DNA replication</keyword>
<dbReference type="InterPro" id="IPR007694">
    <property type="entry name" value="DNA_helicase_DnaB-like_C"/>
</dbReference>
<evidence type="ECO:0000256" key="1">
    <source>
        <dbReference type="ARBA" id="ARBA00008428"/>
    </source>
</evidence>
<keyword evidence="5" id="KW-0378">Hydrolase</keyword>
<dbReference type="Pfam" id="PF03796">
    <property type="entry name" value="DnaB_C"/>
    <property type="match status" value="1"/>
</dbReference>
<evidence type="ECO:0000259" key="12">
    <source>
        <dbReference type="PROSITE" id="PS51199"/>
    </source>
</evidence>
<keyword evidence="9" id="KW-0413">Isomerase</keyword>
<dbReference type="InterPro" id="IPR027417">
    <property type="entry name" value="P-loop_NTPase"/>
</dbReference>
<dbReference type="EMBL" id="LR797341">
    <property type="protein sequence ID" value="CAB4204050.1"/>
    <property type="molecule type" value="Genomic_DNA"/>
</dbReference>
<evidence type="ECO:0000256" key="10">
    <source>
        <dbReference type="ARBA" id="ARBA00044969"/>
    </source>
</evidence>
<dbReference type="Gene3D" id="3.40.50.300">
    <property type="entry name" value="P-loop containing nucleotide triphosphate hydrolases"/>
    <property type="match status" value="1"/>
</dbReference>
<protein>
    <recommendedName>
        <fullName evidence="10">DNA 5'-3' helicase</fullName>
        <ecNumber evidence="10">5.6.2.3</ecNumber>
    </recommendedName>
</protein>
<reference evidence="13" key="1">
    <citation type="submission" date="2020-05" db="EMBL/GenBank/DDBJ databases">
        <authorList>
            <person name="Chiriac C."/>
            <person name="Salcher M."/>
            <person name="Ghai R."/>
            <person name="Kavagutti S V."/>
        </authorList>
    </citation>
    <scope>NUCLEOTIDE SEQUENCE</scope>
</reference>
<dbReference type="SUPFAM" id="SSF52540">
    <property type="entry name" value="P-loop containing nucleoside triphosphate hydrolases"/>
    <property type="match status" value="1"/>
</dbReference>